<dbReference type="InterPro" id="IPR018772">
    <property type="entry name" value="Transcription_activator_HlyU"/>
</dbReference>
<keyword evidence="2" id="KW-1185">Reference proteome</keyword>
<evidence type="ECO:0000313" key="1">
    <source>
        <dbReference type="EMBL" id="KPL52045.1"/>
    </source>
</evidence>
<reference evidence="1 2" key="2">
    <citation type="submission" date="2015-10" db="EMBL/GenBank/DDBJ databases">
        <title>Draft Genome Sequence of Prosthecomicrobium hirschii ATCC 27832.</title>
        <authorList>
            <person name="Daniel J."/>
            <person name="Givan S.A."/>
            <person name="Brun Y.V."/>
            <person name="Brown P.J."/>
        </authorList>
    </citation>
    <scope>NUCLEOTIDE SEQUENCE [LARGE SCALE GENOMIC DNA]</scope>
    <source>
        <strain evidence="1 2">16</strain>
    </source>
</reference>
<evidence type="ECO:0000313" key="2">
    <source>
        <dbReference type="Proteomes" id="UP000048984"/>
    </source>
</evidence>
<dbReference type="RefSeq" id="WP_054358208.1">
    <property type="nucleotide sequence ID" value="NZ_JAPCYQ010000001.1"/>
</dbReference>
<name>A0A0P6W1J8_9HYPH</name>
<dbReference type="EMBL" id="LJYW01000001">
    <property type="protein sequence ID" value="KPL52045.1"/>
    <property type="molecule type" value="Genomic_DNA"/>
</dbReference>
<sequence>MSFLKKLFGLGGGPSAPAAPQPGPTQEHEGFVIEATPFLEGGQHQVCGVIRREIDGVLKEHRFIRADRMASRDDALDMTFRKARQIIDERRGKIFD</sequence>
<dbReference type="OrthoDB" id="9800971at2"/>
<comment type="caution">
    <text evidence="1">The sequence shown here is derived from an EMBL/GenBank/DDBJ whole genome shotgun (WGS) entry which is preliminary data.</text>
</comment>
<organism evidence="1 2">
    <name type="scientific">Prosthecodimorpha hirschii</name>
    <dbReference type="NCBI Taxonomy" id="665126"/>
    <lineage>
        <taxon>Bacteria</taxon>
        <taxon>Pseudomonadati</taxon>
        <taxon>Pseudomonadota</taxon>
        <taxon>Alphaproteobacteria</taxon>
        <taxon>Hyphomicrobiales</taxon>
        <taxon>Ancalomicrobiaceae</taxon>
        <taxon>Prosthecodimorpha</taxon>
    </lineage>
</organism>
<proteinExistence type="predicted"/>
<dbReference type="STRING" id="665126.ABB55_07225"/>
<reference evidence="1 2" key="1">
    <citation type="submission" date="2015-09" db="EMBL/GenBank/DDBJ databases">
        <authorList>
            <person name="Jackson K.R."/>
            <person name="Lunt B.L."/>
            <person name="Fisher J.N.B."/>
            <person name="Gardner A.V."/>
            <person name="Bailey M.E."/>
            <person name="Deus L.M."/>
            <person name="Earl A.S."/>
            <person name="Gibby P.D."/>
            <person name="Hartmann K.A."/>
            <person name="Liu J.E."/>
            <person name="Manci A.M."/>
            <person name="Nielsen D.A."/>
            <person name="Solomon M.B."/>
            <person name="Breakwell D.P."/>
            <person name="Burnett S.H."/>
            <person name="Grose J.H."/>
        </authorList>
    </citation>
    <scope>NUCLEOTIDE SEQUENCE [LARGE SCALE GENOMIC DNA]</scope>
    <source>
        <strain evidence="1 2">16</strain>
    </source>
</reference>
<dbReference type="Pfam" id="PF10115">
    <property type="entry name" value="HlyU"/>
    <property type="match status" value="1"/>
</dbReference>
<gene>
    <name evidence="1" type="ORF">ABB55_07225</name>
</gene>
<evidence type="ECO:0008006" key="3">
    <source>
        <dbReference type="Google" id="ProtNLM"/>
    </source>
</evidence>
<accession>A0A0P6W1J8</accession>
<protein>
    <recommendedName>
        <fullName evidence="3">Transcriptional activator HlyU</fullName>
    </recommendedName>
</protein>
<dbReference type="Proteomes" id="UP000048984">
    <property type="component" value="Unassembled WGS sequence"/>
</dbReference>
<dbReference type="AlphaFoldDB" id="A0A0P6W1J8"/>